<accession>A0A2T1LQF0</accession>
<reference evidence="1 2" key="1">
    <citation type="submission" date="2018-03" db="EMBL/GenBank/DDBJ databases">
        <title>The ancient ancestry and fast evolution of plastids.</title>
        <authorList>
            <person name="Moore K.R."/>
            <person name="Magnabosco C."/>
            <person name="Momper L."/>
            <person name="Gold D.A."/>
            <person name="Bosak T."/>
            <person name="Fournier G.P."/>
        </authorList>
    </citation>
    <scope>NUCLEOTIDE SEQUENCE [LARGE SCALE GENOMIC DNA]</scope>
    <source>
        <strain evidence="1 2">CCALA 016</strain>
    </source>
</reference>
<dbReference type="AlphaFoldDB" id="A0A2T1LQF0"/>
<dbReference type="EMBL" id="PXOH01000081">
    <property type="protein sequence ID" value="PSF27793.1"/>
    <property type="molecule type" value="Genomic_DNA"/>
</dbReference>
<comment type="caution">
    <text evidence="1">The sequence shown here is derived from an EMBL/GenBank/DDBJ whole genome shotgun (WGS) entry which is preliminary data.</text>
</comment>
<evidence type="ECO:0000313" key="1">
    <source>
        <dbReference type="EMBL" id="PSF27793.1"/>
    </source>
</evidence>
<keyword evidence="2" id="KW-1185">Reference proteome</keyword>
<evidence type="ECO:0008006" key="3">
    <source>
        <dbReference type="Google" id="ProtNLM"/>
    </source>
</evidence>
<dbReference type="InterPro" id="IPR028994">
    <property type="entry name" value="Integrin_alpha_N"/>
</dbReference>
<organism evidence="1 2">
    <name type="scientific">Aphanothece hegewaldii CCALA 016</name>
    <dbReference type="NCBI Taxonomy" id="2107694"/>
    <lineage>
        <taxon>Bacteria</taxon>
        <taxon>Bacillati</taxon>
        <taxon>Cyanobacteriota</taxon>
        <taxon>Cyanophyceae</taxon>
        <taxon>Oscillatoriophycideae</taxon>
        <taxon>Chroococcales</taxon>
        <taxon>Aphanothecaceae</taxon>
        <taxon>Aphanothece</taxon>
    </lineage>
</organism>
<evidence type="ECO:0000313" key="2">
    <source>
        <dbReference type="Proteomes" id="UP000239001"/>
    </source>
</evidence>
<dbReference type="RefSeq" id="WP_106459590.1">
    <property type="nucleotide sequence ID" value="NZ_PXOH01000081.1"/>
</dbReference>
<name>A0A2T1LQF0_9CHRO</name>
<dbReference type="SUPFAM" id="SSF69318">
    <property type="entry name" value="Integrin alpha N-terminal domain"/>
    <property type="match status" value="1"/>
</dbReference>
<dbReference type="Gene3D" id="2.130.10.130">
    <property type="entry name" value="Integrin alpha, N-terminal"/>
    <property type="match status" value="1"/>
</dbReference>
<protein>
    <recommendedName>
        <fullName evidence="3">VCBS repeat-containing protein</fullName>
    </recommendedName>
</protein>
<reference evidence="1 2" key="2">
    <citation type="submission" date="2018-03" db="EMBL/GenBank/DDBJ databases">
        <authorList>
            <person name="Keele B.F."/>
        </authorList>
    </citation>
    <scope>NUCLEOTIDE SEQUENCE [LARGE SCALE GENOMIC DNA]</scope>
    <source>
        <strain evidence="1 2">CCALA 016</strain>
    </source>
</reference>
<sequence length="191" mass="22199">MDIVSIASLILGIVSLIYAVYQTARANQFEKNLRVFQLSENERFLKDIKKLISPFFQETQDKLNKFGTEGYYGIDLQDLDGDGQPELLIQYPYGAHGAVLKIFGRAESDFTQLGEFFSDTLFGFEVDDFNKDGFLEIKSIETHEGFVYATALRDEVIYRWNGQKILEIFRRKLFNEKDVIKVQEFEAKQKY</sequence>
<proteinExistence type="predicted"/>
<gene>
    <name evidence="1" type="ORF">C7H19_24865</name>
</gene>
<dbReference type="Proteomes" id="UP000239001">
    <property type="component" value="Unassembled WGS sequence"/>
</dbReference>